<dbReference type="PROSITE" id="PS51898">
    <property type="entry name" value="TYR_RECOMBINASE"/>
    <property type="match status" value="1"/>
</dbReference>
<dbReference type="CDD" id="cd00801">
    <property type="entry name" value="INT_P4_C"/>
    <property type="match status" value="1"/>
</dbReference>
<evidence type="ECO:0000256" key="3">
    <source>
        <dbReference type="ARBA" id="ARBA00023125"/>
    </source>
</evidence>
<dbReference type="Gene3D" id="1.10.150.130">
    <property type="match status" value="1"/>
</dbReference>
<evidence type="ECO:0000256" key="2">
    <source>
        <dbReference type="ARBA" id="ARBA00022908"/>
    </source>
</evidence>
<keyword evidence="3" id="KW-0238">DNA-binding</keyword>
<dbReference type="InterPro" id="IPR002104">
    <property type="entry name" value="Integrase_catalytic"/>
</dbReference>
<dbReference type="Proteomes" id="UP000001976">
    <property type="component" value="Chromosome"/>
</dbReference>
<organism evidence="6 7">
    <name type="scientific">Rhizobium meliloti (strain 1021)</name>
    <name type="common">Ensifer meliloti</name>
    <name type="synonym">Sinorhizobium meliloti</name>
    <dbReference type="NCBI Taxonomy" id="266834"/>
    <lineage>
        <taxon>Bacteria</taxon>
        <taxon>Pseudomonadati</taxon>
        <taxon>Pseudomonadota</taxon>
        <taxon>Alphaproteobacteria</taxon>
        <taxon>Hyphomicrobiales</taxon>
        <taxon>Rhizobiaceae</taxon>
        <taxon>Sinorhizobium/Ensifer group</taxon>
        <taxon>Sinorhizobium</taxon>
    </lineage>
</organism>
<dbReference type="OrthoDB" id="9795573at2"/>
<evidence type="ECO:0000256" key="4">
    <source>
        <dbReference type="ARBA" id="ARBA00023172"/>
    </source>
</evidence>
<dbReference type="KEGG" id="sme:SMc03246"/>
<feature type="domain" description="Tyr recombinase" evidence="5">
    <location>
        <begin position="216"/>
        <end position="388"/>
    </location>
</feature>
<dbReference type="Pfam" id="PF13356">
    <property type="entry name" value="Arm-DNA-bind_3"/>
    <property type="match status" value="1"/>
</dbReference>
<dbReference type="AlphaFoldDB" id="Q92LG2"/>
<gene>
    <name evidence="6" type="ORF">SMc03246</name>
</gene>
<reference evidence="7" key="2">
    <citation type="journal article" date="2001" name="Science">
        <title>The composite genome of the legume symbiont Sinorhizobium meliloti.</title>
        <authorList>
            <person name="Galibert F."/>
            <person name="Finan T.M."/>
            <person name="Long S.R."/>
            <person name="Puehler A."/>
            <person name="Abola P."/>
            <person name="Ampe F."/>
            <person name="Barloy-Hubler F."/>
            <person name="Barnett M.J."/>
            <person name="Becker A."/>
            <person name="Boistard P."/>
            <person name="Bothe G."/>
            <person name="Boutry M."/>
            <person name="Bowser L."/>
            <person name="Buhrmester J."/>
            <person name="Cadieu E."/>
            <person name="Capela D."/>
            <person name="Chain P."/>
            <person name="Cowie A."/>
            <person name="Davis R.W."/>
            <person name="Dreano S."/>
            <person name="Federspiel N.A."/>
            <person name="Fisher R.F."/>
            <person name="Gloux S."/>
            <person name="Godrie T."/>
            <person name="Goffeau A."/>
            <person name="Golding B."/>
            <person name="Gouzy J."/>
            <person name="Gurjal M."/>
            <person name="Hernandez-Lucas I."/>
            <person name="Hong A."/>
            <person name="Huizar L."/>
            <person name="Hyman R.W."/>
            <person name="Jones T."/>
            <person name="Kahn D."/>
            <person name="Kahn M.L."/>
            <person name="Kalman S."/>
            <person name="Keating D.H."/>
            <person name="Kiss E."/>
            <person name="Komp C."/>
            <person name="Lelaure V."/>
            <person name="Masuy D."/>
            <person name="Palm C."/>
            <person name="Peck M.C."/>
            <person name="Pohl T.M."/>
            <person name="Portetelle D."/>
            <person name="Purnelle B."/>
            <person name="Ramsperger U."/>
            <person name="Surzycki R."/>
            <person name="Thebault P."/>
            <person name="Vandenbol M."/>
            <person name="Vorhoelter F.J."/>
            <person name="Weidner S."/>
            <person name="Wells D.H."/>
            <person name="Wong K."/>
            <person name="Yeh K.-C."/>
            <person name="Batut J."/>
        </authorList>
    </citation>
    <scope>NUCLEOTIDE SEQUENCE [LARGE SCALE GENOMIC DNA]</scope>
    <source>
        <strain evidence="7">1021</strain>
    </source>
</reference>
<dbReference type="Pfam" id="PF00589">
    <property type="entry name" value="Phage_integrase"/>
    <property type="match status" value="1"/>
</dbReference>
<dbReference type="GO" id="GO:0003677">
    <property type="term" value="F:DNA binding"/>
    <property type="evidence" value="ECO:0007669"/>
    <property type="project" value="UniProtKB-KW"/>
</dbReference>
<dbReference type="EnsemblBacteria" id="CAC47678">
    <property type="protein sequence ID" value="CAC47678"/>
    <property type="gene ID" value="SMc03246"/>
</dbReference>
<dbReference type="Gene3D" id="1.10.443.10">
    <property type="entry name" value="Intergrase catalytic core"/>
    <property type="match status" value="1"/>
</dbReference>
<protein>
    <submittedName>
        <fullName evidence="6">Phage-related integrase</fullName>
    </submittedName>
</protein>
<dbReference type="GO" id="GO:0015074">
    <property type="term" value="P:DNA integration"/>
    <property type="evidence" value="ECO:0007669"/>
    <property type="project" value="UniProtKB-KW"/>
</dbReference>
<evidence type="ECO:0000259" key="5">
    <source>
        <dbReference type="PROSITE" id="PS51898"/>
    </source>
</evidence>
<dbReference type="RefSeq" id="WP_010970405.1">
    <property type="nucleotide sequence ID" value="NC_003047.1"/>
</dbReference>
<dbReference type="InterPro" id="IPR053876">
    <property type="entry name" value="Phage_int_M"/>
</dbReference>
<dbReference type="PATRIC" id="fig|266834.11.peg.4634"/>
<dbReference type="InterPro" id="IPR013762">
    <property type="entry name" value="Integrase-like_cat_sf"/>
</dbReference>
<keyword evidence="2" id="KW-0229">DNA integration</keyword>
<dbReference type="Pfam" id="PF22022">
    <property type="entry name" value="Phage_int_M"/>
    <property type="match status" value="1"/>
</dbReference>
<dbReference type="eggNOG" id="COG0582">
    <property type="taxonomic scope" value="Bacteria"/>
</dbReference>
<accession>Q92LG2</accession>
<evidence type="ECO:0000256" key="1">
    <source>
        <dbReference type="ARBA" id="ARBA00008857"/>
    </source>
</evidence>
<keyword evidence="4" id="KW-0233">DNA recombination</keyword>
<dbReference type="InterPro" id="IPR025166">
    <property type="entry name" value="Integrase_DNA_bind_dom"/>
</dbReference>
<dbReference type="InterPro" id="IPR011010">
    <property type="entry name" value="DNA_brk_join_enz"/>
</dbReference>
<dbReference type="EMBL" id="AL591688">
    <property type="protein sequence ID" value="CAC47678.1"/>
    <property type="molecule type" value="Genomic_DNA"/>
</dbReference>
<keyword evidence="7" id="KW-1185">Reference proteome</keyword>
<dbReference type="Gene3D" id="3.30.160.390">
    <property type="entry name" value="Integrase, DNA-binding domain"/>
    <property type="match status" value="1"/>
</dbReference>
<comment type="similarity">
    <text evidence="1">Belongs to the 'phage' integrase family.</text>
</comment>
<reference evidence="6 7" key="1">
    <citation type="journal article" date="2001" name="Proc. Natl. Acad. Sci. U.S.A.">
        <title>Analysis of the chromosome sequence of the legume symbiont Sinorhizobium meliloti strain 1021.</title>
        <authorList>
            <person name="Capela D."/>
            <person name="Barloy-Hubler F."/>
            <person name="Gouzy J."/>
            <person name="Bothe G."/>
            <person name="Ampe F."/>
            <person name="Batut J."/>
            <person name="Boistard P."/>
            <person name="Becker A."/>
            <person name="Boutry M."/>
            <person name="Cadieu E."/>
            <person name="Dreano S."/>
            <person name="Gloux S."/>
            <person name="Godrie T."/>
            <person name="Goffeau A."/>
            <person name="Kahn D."/>
            <person name="Kiss E."/>
            <person name="Lelaure V."/>
            <person name="Masuy D."/>
            <person name="Pohl T."/>
            <person name="Portetelle D."/>
            <person name="Puehler A."/>
            <person name="Purnelle B."/>
            <person name="Ramsperger U."/>
            <person name="Renard C."/>
            <person name="Thebault P."/>
            <person name="Vandenbol M."/>
            <person name="Weidner S."/>
            <person name="Galibert F."/>
        </authorList>
    </citation>
    <scope>NUCLEOTIDE SEQUENCE [LARGE SCALE GENOMIC DNA]</scope>
    <source>
        <strain evidence="6 7">1021</strain>
    </source>
</reference>
<dbReference type="InterPro" id="IPR010998">
    <property type="entry name" value="Integrase_recombinase_N"/>
</dbReference>
<proteinExistence type="inferred from homology"/>
<dbReference type="InterPro" id="IPR038488">
    <property type="entry name" value="Integrase_DNA-bd_sf"/>
</dbReference>
<evidence type="ECO:0000313" key="6">
    <source>
        <dbReference type="EMBL" id="CAC47678.1"/>
    </source>
</evidence>
<name>Q92LG2_RHIME</name>
<sequence length="409" mass="46416">MPINKLTDKQVRGIKKPGNHPDGGNLYLRVRENGSKSFIVKATIDKKQREWTIGSYGSEEHHFSLAEARKRRDEIMAVIRAGGISEPTGKSVTQSVEPESTTFPAPLFGPFSIELIQQIEGGFRNAKHRAQWRSTLETYCKSIWEKRVDRITTDDVLAILRPIWSTKAETASRVRGRIERVLNAAKVRGFRSGENPAAWQGHLQLLLPKRQKLQRGHHPALPFQDLPTLWQKLTSIDTIASAALQFLILTAARSGELRGAKWEEFDLEKRLWTIPASRMKAAREHLVPLSDSCIEILKRMQKIRHSDFVFPGTREHAPLSDMTLSKVLHGLCKGYTVHGFRSTFRDWCGEKTDFSREHAEACLAHTIGSAVERAYRRGNSLEPRRRIMTAWEAFILTGRSPEDQVDKAA</sequence>
<evidence type="ECO:0000313" key="7">
    <source>
        <dbReference type="Proteomes" id="UP000001976"/>
    </source>
</evidence>
<dbReference type="InterPro" id="IPR050808">
    <property type="entry name" value="Phage_Integrase"/>
</dbReference>
<dbReference type="SUPFAM" id="SSF56349">
    <property type="entry name" value="DNA breaking-rejoining enzymes"/>
    <property type="match status" value="1"/>
</dbReference>
<dbReference type="PANTHER" id="PTHR30629:SF2">
    <property type="entry name" value="PROPHAGE INTEGRASE INTS-RELATED"/>
    <property type="match status" value="1"/>
</dbReference>
<dbReference type="PANTHER" id="PTHR30629">
    <property type="entry name" value="PROPHAGE INTEGRASE"/>
    <property type="match status" value="1"/>
</dbReference>
<dbReference type="GO" id="GO:0006310">
    <property type="term" value="P:DNA recombination"/>
    <property type="evidence" value="ECO:0007669"/>
    <property type="project" value="UniProtKB-KW"/>
</dbReference>
<dbReference type="HOGENOM" id="CLU_027562_0_2_5"/>